<protein>
    <recommendedName>
        <fullName evidence="14">Nickel/cobalt efflux system</fullName>
    </recommendedName>
</protein>
<feature type="transmembrane region" description="Helical" evidence="14">
    <location>
        <begin position="151"/>
        <end position="170"/>
    </location>
</feature>
<feature type="transmembrane region" description="Helical" evidence="14">
    <location>
        <begin position="302"/>
        <end position="323"/>
    </location>
</feature>
<evidence type="ECO:0000256" key="1">
    <source>
        <dbReference type="ARBA" id="ARBA00002510"/>
    </source>
</evidence>
<keyword evidence="10" id="KW-0406">Ion transport</keyword>
<organism evidence="15 16">
    <name type="scientific">Hafnia psychrotolerans</name>
    <dbReference type="NCBI Taxonomy" id="1477018"/>
    <lineage>
        <taxon>Bacteria</taxon>
        <taxon>Pseudomonadati</taxon>
        <taxon>Pseudomonadota</taxon>
        <taxon>Gammaproteobacteria</taxon>
        <taxon>Enterobacterales</taxon>
        <taxon>Hafniaceae</taxon>
        <taxon>Hafnia</taxon>
    </lineage>
</organism>
<keyword evidence="8 14" id="KW-0812">Transmembrane</keyword>
<evidence type="ECO:0000256" key="3">
    <source>
        <dbReference type="ARBA" id="ARBA00010428"/>
    </source>
</evidence>
<keyword evidence="16" id="KW-1185">Reference proteome</keyword>
<evidence type="ECO:0000256" key="2">
    <source>
        <dbReference type="ARBA" id="ARBA00004651"/>
    </source>
</evidence>
<evidence type="ECO:0000256" key="9">
    <source>
        <dbReference type="ARBA" id="ARBA00022989"/>
    </source>
</evidence>
<dbReference type="PANTHER" id="PTHR40659">
    <property type="entry name" value="NICKEL/COBALT EFFLUX SYSTEM RCNA"/>
    <property type="match status" value="1"/>
</dbReference>
<dbReference type="InterPro" id="IPR051224">
    <property type="entry name" value="NiCoT_RcnA"/>
</dbReference>
<feature type="transmembrane region" description="Helical" evidence="14">
    <location>
        <begin position="39"/>
        <end position="59"/>
    </location>
</feature>
<keyword evidence="6" id="KW-1003">Cell membrane</keyword>
<dbReference type="Proteomes" id="UP000627464">
    <property type="component" value="Unassembled WGS sequence"/>
</dbReference>
<feature type="transmembrane region" description="Helical" evidence="14">
    <location>
        <begin position="225"/>
        <end position="246"/>
    </location>
</feature>
<reference evidence="16" key="1">
    <citation type="journal article" date="2019" name="Int. J. Syst. Evol. Microbiol.">
        <title>The Global Catalogue of Microorganisms (GCM) 10K type strain sequencing project: providing services to taxonomists for standard genome sequencing and annotation.</title>
        <authorList>
            <consortium name="The Broad Institute Genomics Platform"/>
            <consortium name="The Broad Institute Genome Sequencing Center for Infectious Disease"/>
            <person name="Wu L."/>
            <person name="Ma J."/>
        </authorList>
    </citation>
    <scope>NUCLEOTIDE SEQUENCE [LARGE SCALE GENOMIC DNA]</scope>
    <source>
        <strain evidence="16">CGMCC 1.12806</strain>
    </source>
</reference>
<evidence type="ECO:0000256" key="13">
    <source>
        <dbReference type="ARBA" id="ARBA00023285"/>
    </source>
</evidence>
<name>A0ABQ1FUY8_9GAMM</name>
<comment type="caution">
    <text evidence="15">The sequence shown here is derived from an EMBL/GenBank/DDBJ whole genome shotgun (WGS) entry which is preliminary data.</text>
</comment>
<feature type="transmembrane region" description="Helical" evidence="14">
    <location>
        <begin position="258"/>
        <end position="281"/>
    </location>
</feature>
<evidence type="ECO:0000256" key="11">
    <source>
        <dbReference type="ARBA" id="ARBA00023112"/>
    </source>
</evidence>
<keyword evidence="9 14" id="KW-1133">Transmembrane helix</keyword>
<keyword evidence="5 14" id="KW-0813">Transport</keyword>
<evidence type="ECO:0000256" key="8">
    <source>
        <dbReference type="ARBA" id="ARBA00022692"/>
    </source>
</evidence>
<evidence type="ECO:0000256" key="5">
    <source>
        <dbReference type="ARBA" id="ARBA00022448"/>
    </source>
</evidence>
<evidence type="ECO:0000256" key="7">
    <source>
        <dbReference type="ARBA" id="ARBA00022596"/>
    </source>
</evidence>
<keyword evidence="4" id="KW-0171">Cobalt transport</keyword>
<evidence type="ECO:0000313" key="15">
    <source>
        <dbReference type="EMBL" id="GGA31544.1"/>
    </source>
</evidence>
<keyword evidence="7" id="KW-0533">Nickel</keyword>
<evidence type="ECO:0000313" key="16">
    <source>
        <dbReference type="Proteomes" id="UP000627464"/>
    </source>
</evidence>
<evidence type="ECO:0000256" key="12">
    <source>
        <dbReference type="ARBA" id="ARBA00023136"/>
    </source>
</evidence>
<evidence type="ECO:0000256" key="14">
    <source>
        <dbReference type="RuleBase" id="RU362101"/>
    </source>
</evidence>
<comment type="similarity">
    <text evidence="3">Belongs to the NiCoT transporter (TC 2.A.52) family. RcnA subfamily.</text>
</comment>
<dbReference type="EMBL" id="BMFZ01000001">
    <property type="protein sequence ID" value="GGA31544.1"/>
    <property type="molecule type" value="Genomic_DNA"/>
</dbReference>
<dbReference type="PANTHER" id="PTHR40659:SF1">
    <property type="entry name" value="NICKEL_COBALT EFFLUX SYSTEM RCNA"/>
    <property type="match status" value="1"/>
</dbReference>
<dbReference type="Pfam" id="PF03824">
    <property type="entry name" value="NicO"/>
    <property type="match status" value="2"/>
</dbReference>
<keyword evidence="13" id="KW-0170">Cobalt</keyword>
<proteinExistence type="inferred from homology"/>
<comment type="subcellular location">
    <subcellularLocation>
        <location evidence="2 14">Cell membrane</location>
        <topology evidence="2 14">Multi-pass membrane protein</topology>
    </subcellularLocation>
</comment>
<keyword evidence="11" id="KW-0921">Nickel transport</keyword>
<sequence>MLNTLNNRFRIAPWVLANVVIIIALIVVLLVAWEYWRDFVQICISMQIFMHRYLVLYLLEIRNGQYSGGLFLVTSGFIYGLLHAVGPGHGKFVITTYLSTSREKMAISRLISFTGSMMQGVVAIAFVWLLAVIFNFSMGDLSLSRWYVEKASAVFIAFFGLITLARAFGFTPWRRNTKRRLPAFSPLINPPKAVFNQVHSAETCGCGHKHLSMPDDLSGTFASRLWVILSIGIRPCSGAILILVFANAVGMFRWGMAAAMSMALGTALSITIVATLVTHAREKVMKINAKNGLAHWQHGSKALMLFAGVLLILFAMVLFFSVIPVSGNGDFVAAGC</sequence>
<gene>
    <name evidence="15" type="ORF">GCM10011328_02820</name>
</gene>
<comment type="function">
    <text evidence="1">Efflux system for nickel and cobalt.</text>
</comment>
<accession>A0ABQ1FUY8</accession>
<dbReference type="InterPro" id="IPR011541">
    <property type="entry name" value="Ni/Co_transpt_high_affinity"/>
</dbReference>
<feature type="transmembrane region" description="Helical" evidence="14">
    <location>
        <begin position="106"/>
        <end position="131"/>
    </location>
</feature>
<evidence type="ECO:0000256" key="6">
    <source>
        <dbReference type="ARBA" id="ARBA00022475"/>
    </source>
</evidence>
<evidence type="ECO:0000256" key="4">
    <source>
        <dbReference type="ARBA" id="ARBA00022426"/>
    </source>
</evidence>
<evidence type="ECO:0000256" key="10">
    <source>
        <dbReference type="ARBA" id="ARBA00023065"/>
    </source>
</evidence>
<feature type="transmembrane region" description="Helical" evidence="14">
    <location>
        <begin position="12"/>
        <end position="32"/>
    </location>
</feature>
<keyword evidence="12 14" id="KW-0472">Membrane</keyword>